<dbReference type="PANTHER" id="PTHR34931:SF3">
    <property type="entry name" value="FI02976P-RELATED"/>
    <property type="match status" value="1"/>
</dbReference>
<dbReference type="Pfam" id="PF04527">
    <property type="entry name" value="Retinin_C"/>
    <property type="match status" value="1"/>
</dbReference>
<sequence>MFKFVAVIALLVATASAGLIETHHVVHEPVLAKVGSVVHSAPSAVSHQSITQVHSKAVVQPVVAPIVKTTTYSHPAVAVHSVPVVHAAPVVHHSVPVVHAAPVVHSLHAAPVVHSVPVVHSAPLVKSVVHSAPLAYTLHH</sequence>
<evidence type="ECO:0000313" key="3">
    <source>
        <dbReference type="Proteomes" id="UP001059596"/>
    </source>
</evidence>
<evidence type="ECO:0000313" key="2">
    <source>
        <dbReference type="EMBL" id="KAI8041053.1"/>
    </source>
</evidence>
<reference evidence="2" key="1">
    <citation type="journal article" date="2023" name="Genome Biol. Evol.">
        <title>Long-read-based Genome Assembly of Drosophila gunungcola Reveals Fewer Chemosensory Genes in Flower-breeding Species.</title>
        <authorList>
            <person name="Negi A."/>
            <person name="Liao B.Y."/>
            <person name="Yeh S.D."/>
        </authorList>
    </citation>
    <scope>NUCLEOTIDE SEQUENCE</scope>
    <source>
        <strain evidence="2">Sukarami</strain>
    </source>
</reference>
<dbReference type="PANTHER" id="PTHR34931">
    <property type="entry name" value="FI02976P-RELATED"/>
    <property type="match status" value="1"/>
</dbReference>
<accession>A0A9P9YQJ4</accession>
<feature type="signal peptide" evidence="1">
    <location>
        <begin position="1"/>
        <end position="17"/>
    </location>
</feature>
<keyword evidence="1" id="KW-0732">Signal</keyword>
<gene>
    <name evidence="2" type="ORF">M5D96_005304</name>
</gene>
<keyword evidence="3" id="KW-1185">Reference proteome</keyword>
<dbReference type="InterPro" id="IPR007614">
    <property type="entry name" value="Retinin_C"/>
</dbReference>
<comment type="caution">
    <text evidence="2">The sequence shown here is derived from an EMBL/GenBank/DDBJ whole genome shotgun (WGS) entry which is preliminary data.</text>
</comment>
<dbReference type="AlphaFoldDB" id="A0A9P9YQJ4"/>
<feature type="chain" id="PRO_5040106192" evidence="1">
    <location>
        <begin position="18"/>
        <end position="140"/>
    </location>
</feature>
<evidence type="ECO:0000256" key="1">
    <source>
        <dbReference type="SAM" id="SignalP"/>
    </source>
</evidence>
<name>A0A9P9YQJ4_9MUSC</name>
<dbReference type="EMBL" id="JAMKOV010000003">
    <property type="protein sequence ID" value="KAI8041053.1"/>
    <property type="molecule type" value="Genomic_DNA"/>
</dbReference>
<dbReference type="OrthoDB" id="7493332at2759"/>
<proteinExistence type="predicted"/>
<organism evidence="2 3">
    <name type="scientific">Drosophila gunungcola</name>
    <name type="common">fruit fly</name>
    <dbReference type="NCBI Taxonomy" id="103775"/>
    <lineage>
        <taxon>Eukaryota</taxon>
        <taxon>Metazoa</taxon>
        <taxon>Ecdysozoa</taxon>
        <taxon>Arthropoda</taxon>
        <taxon>Hexapoda</taxon>
        <taxon>Insecta</taxon>
        <taxon>Pterygota</taxon>
        <taxon>Neoptera</taxon>
        <taxon>Endopterygota</taxon>
        <taxon>Diptera</taxon>
        <taxon>Brachycera</taxon>
        <taxon>Muscomorpha</taxon>
        <taxon>Ephydroidea</taxon>
        <taxon>Drosophilidae</taxon>
        <taxon>Drosophila</taxon>
        <taxon>Sophophora</taxon>
    </lineage>
</organism>
<protein>
    <submittedName>
        <fullName evidence="2">Uncharacterized protein</fullName>
    </submittedName>
</protein>
<dbReference type="Proteomes" id="UP001059596">
    <property type="component" value="Unassembled WGS sequence"/>
</dbReference>